<dbReference type="SUPFAM" id="SSF54285">
    <property type="entry name" value="MoaD/ThiS"/>
    <property type="match status" value="1"/>
</dbReference>
<dbReference type="CDD" id="cd00565">
    <property type="entry name" value="Ubl_ThiS"/>
    <property type="match status" value="1"/>
</dbReference>
<name>A0A2V5K6S5_9BACL</name>
<dbReference type="OrthoDB" id="9798559at2"/>
<dbReference type="PANTHER" id="PTHR34472">
    <property type="entry name" value="SULFUR CARRIER PROTEIN THIS"/>
    <property type="match status" value="1"/>
</dbReference>
<organism evidence="1 2">
    <name type="scientific">Paenibacillus flagellatus</name>
    <dbReference type="NCBI Taxonomy" id="2211139"/>
    <lineage>
        <taxon>Bacteria</taxon>
        <taxon>Bacillati</taxon>
        <taxon>Bacillota</taxon>
        <taxon>Bacilli</taxon>
        <taxon>Bacillales</taxon>
        <taxon>Paenibacillaceae</taxon>
        <taxon>Paenibacillus</taxon>
    </lineage>
</organism>
<accession>A0A2V5K6S5</accession>
<protein>
    <submittedName>
        <fullName evidence="1">Thiamine biosynthesis protein ThiS</fullName>
    </submittedName>
</protein>
<keyword evidence="2" id="KW-1185">Reference proteome</keyword>
<evidence type="ECO:0000313" key="2">
    <source>
        <dbReference type="Proteomes" id="UP000247476"/>
    </source>
</evidence>
<dbReference type="EMBL" id="QJVJ01000004">
    <property type="protein sequence ID" value="PYI55101.1"/>
    <property type="molecule type" value="Genomic_DNA"/>
</dbReference>
<dbReference type="InterPro" id="IPR010035">
    <property type="entry name" value="Thi_S"/>
</dbReference>
<dbReference type="Gene3D" id="3.10.20.30">
    <property type="match status" value="1"/>
</dbReference>
<gene>
    <name evidence="1" type="primary">thiS</name>
    <name evidence="1" type="ORF">DLM86_11255</name>
</gene>
<reference evidence="1 2" key="1">
    <citation type="submission" date="2018-05" db="EMBL/GenBank/DDBJ databases">
        <title>Paenibacillus flagellatus sp. nov., isolated from selenium mineral soil.</title>
        <authorList>
            <person name="Dai X."/>
        </authorList>
    </citation>
    <scope>NUCLEOTIDE SEQUENCE [LARGE SCALE GENOMIC DNA]</scope>
    <source>
        <strain evidence="1 2">DXL2</strain>
    </source>
</reference>
<dbReference type="Proteomes" id="UP000247476">
    <property type="component" value="Unassembled WGS sequence"/>
</dbReference>
<comment type="caution">
    <text evidence="1">The sequence shown here is derived from an EMBL/GenBank/DDBJ whole genome shotgun (WGS) entry which is preliminary data.</text>
</comment>
<dbReference type="RefSeq" id="WP_110840096.1">
    <property type="nucleotide sequence ID" value="NZ_QJVJ01000004.1"/>
</dbReference>
<dbReference type="InterPro" id="IPR016155">
    <property type="entry name" value="Mopterin_synth/thiamin_S_b"/>
</dbReference>
<dbReference type="InterPro" id="IPR003749">
    <property type="entry name" value="ThiS/MoaD-like"/>
</dbReference>
<dbReference type="PANTHER" id="PTHR34472:SF1">
    <property type="entry name" value="SULFUR CARRIER PROTEIN THIS"/>
    <property type="match status" value="1"/>
</dbReference>
<sequence length="66" mass="7017">MLKLIVNGRSREVEEGTVVDLLRGHGLDNKMVVVEIDGSIVPKEAWASTALADGMTVELVHFVGGG</sequence>
<dbReference type="Pfam" id="PF02597">
    <property type="entry name" value="ThiS"/>
    <property type="match status" value="1"/>
</dbReference>
<proteinExistence type="predicted"/>
<dbReference type="InterPro" id="IPR012675">
    <property type="entry name" value="Beta-grasp_dom_sf"/>
</dbReference>
<evidence type="ECO:0000313" key="1">
    <source>
        <dbReference type="EMBL" id="PYI55101.1"/>
    </source>
</evidence>
<dbReference type="NCBIfam" id="TIGR01683">
    <property type="entry name" value="thiS"/>
    <property type="match status" value="1"/>
</dbReference>
<dbReference type="AlphaFoldDB" id="A0A2V5K6S5"/>